<dbReference type="Proteomes" id="UP000664859">
    <property type="component" value="Unassembled WGS sequence"/>
</dbReference>
<gene>
    <name evidence="1" type="ORF">JKP88DRAFT_165492</name>
</gene>
<dbReference type="GO" id="GO:0006891">
    <property type="term" value="P:intra-Golgi vesicle-mediated transport"/>
    <property type="evidence" value="ECO:0007669"/>
    <property type="project" value="InterPro"/>
</dbReference>
<keyword evidence="2" id="KW-1185">Reference proteome</keyword>
<dbReference type="EMBL" id="JAFCMP010000312">
    <property type="protein sequence ID" value="KAG5181568.1"/>
    <property type="molecule type" value="Genomic_DNA"/>
</dbReference>
<dbReference type="AlphaFoldDB" id="A0A836CDX3"/>
<sequence>MLVALAPVRDQYLLESLARLTKPVEQMFLHHDGYMAAVPSKHDLASFVKAMQAEAAVATDAVGGHVSLAPLVMRGAAKAVKLFCSKVSRLLASRSVRDRANWAKTADQTHNMQLLTLITQLRTAVVQLPSIVKPGKPAQKGLDPEEVTQCAQEASTHVDAALKAIDALATGQILRPYLSAAAYALERVMGTMHKDSFANLEGGSAEQTSGASAYMLDLQRAVGLVQSEHLKTVAALNAPYAQEMLRCLTDRLVRSFVSHAALVRPMEEAGKLKMARDMAMLEMCLSGIAPVATLGASYAEL</sequence>
<evidence type="ECO:0000313" key="2">
    <source>
        <dbReference type="Proteomes" id="UP000664859"/>
    </source>
</evidence>
<feature type="non-terminal residue" evidence="1">
    <location>
        <position position="1"/>
    </location>
</feature>
<dbReference type="GO" id="GO:0017119">
    <property type="term" value="C:Golgi transport complex"/>
    <property type="evidence" value="ECO:0007669"/>
    <property type="project" value="InterPro"/>
</dbReference>
<reference evidence="1" key="1">
    <citation type="submission" date="2021-02" db="EMBL/GenBank/DDBJ databases">
        <title>First Annotated Genome of the Yellow-green Alga Tribonema minus.</title>
        <authorList>
            <person name="Mahan K.M."/>
        </authorList>
    </citation>
    <scope>NUCLEOTIDE SEQUENCE</scope>
    <source>
        <strain evidence="1">UTEX B ZZ1240</strain>
    </source>
</reference>
<name>A0A836CDX3_9STRA</name>
<dbReference type="OrthoDB" id="18786at2759"/>
<protein>
    <submittedName>
        <fullName evidence="1">Uncharacterized protein</fullName>
    </submittedName>
</protein>
<proteinExistence type="predicted"/>
<dbReference type="PANTHER" id="PTHR13228">
    <property type="entry name" value="CONSERVED OLIGOMERIC GOLGI COMPLEX COMPONENT 5"/>
    <property type="match status" value="1"/>
</dbReference>
<comment type="caution">
    <text evidence="1">The sequence shown here is derived from an EMBL/GenBank/DDBJ whole genome shotgun (WGS) entry which is preliminary data.</text>
</comment>
<evidence type="ECO:0000313" key="1">
    <source>
        <dbReference type="EMBL" id="KAG5181568.1"/>
    </source>
</evidence>
<accession>A0A836CDX3</accession>
<organism evidence="1 2">
    <name type="scientific">Tribonema minus</name>
    <dbReference type="NCBI Taxonomy" id="303371"/>
    <lineage>
        <taxon>Eukaryota</taxon>
        <taxon>Sar</taxon>
        <taxon>Stramenopiles</taxon>
        <taxon>Ochrophyta</taxon>
        <taxon>PX clade</taxon>
        <taxon>Xanthophyceae</taxon>
        <taxon>Tribonematales</taxon>
        <taxon>Tribonemataceae</taxon>
        <taxon>Tribonema</taxon>
    </lineage>
</organism>
<dbReference type="PANTHER" id="PTHR13228:SF3">
    <property type="entry name" value="CONSERVED OLIGOMERIC GOLGI COMPLEX SUBUNIT 5"/>
    <property type="match status" value="1"/>
</dbReference>
<dbReference type="InterPro" id="IPR019465">
    <property type="entry name" value="Cog5"/>
</dbReference>